<comment type="caution">
    <text evidence="1">The sequence shown here is derived from an EMBL/GenBank/DDBJ whole genome shotgun (WGS) entry which is preliminary data.</text>
</comment>
<gene>
    <name evidence="1" type="ORF">I553_7113</name>
</gene>
<dbReference type="AlphaFoldDB" id="X7Z5D1"/>
<sequence length="40" mass="4330">MPTLTTDAVIAWLDAGQPDPEQAPERIRRIVDAVIAAATR</sequence>
<evidence type="ECO:0000313" key="1">
    <source>
        <dbReference type="EMBL" id="EUA13993.1"/>
    </source>
</evidence>
<dbReference type="PATRIC" id="fig|1299334.3.peg.8874"/>
<dbReference type="EMBL" id="JAOB01000081">
    <property type="protein sequence ID" value="EUA13993.1"/>
    <property type="molecule type" value="Genomic_DNA"/>
</dbReference>
<protein>
    <submittedName>
        <fullName evidence="1">Uncharacterized protein</fullName>
    </submittedName>
</protein>
<organism evidence="1">
    <name type="scientific">Mycobacterium xenopi 4042</name>
    <dbReference type="NCBI Taxonomy" id="1299334"/>
    <lineage>
        <taxon>Bacteria</taxon>
        <taxon>Bacillati</taxon>
        <taxon>Actinomycetota</taxon>
        <taxon>Actinomycetes</taxon>
        <taxon>Mycobacteriales</taxon>
        <taxon>Mycobacteriaceae</taxon>
        <taxon>Mycobacterium</taxon>
    </lineage>
</organism>
<proteinExistence type="predicted"/>
<name>X7Z5D1_MYCXE</name>
<accession>X7Z5D1</accession>
<reference evidence="1" key="1">
    <citation type="submission" date="2014-01" db="EMBL/GenBank/DDBJ databases">
        <authorList>
            <person name="Brown-Elliot B."/>
            <person name="Wallace R."/>
            <person name="Lenaerts A."/>
            <person name="Ordway D."/>
            <person name="DeGroote M.A."/>
            <person name="Parker T."/>
            <person name="Sizemore C."/>
            <person name="Tallon L.J."/>
            <person name="Sadzewicz L.K."/>
            <person name="Sengamalay N."/>
            <person name="Fraser C.M."/>
            <person name="Hine E."/>
            <person name="Shefchek K.A."/>
            <person name="Das S.P."/>
            <person name="Tettelin H."/>
        </authorList>
    </citation>
    <scope>NUCLEOTIDE SEQUENCE [LARGE SCALE GENOMIC DNA]</scope>
    <source>
        <strain evidence="1">4042</strain>
    </source>
</reference>